<evidence type="ECO:0000256" key="1">
    <source>
        <dbReference type="ARBA" id="ARBA00001412"/>
    </source>
</evidence>
<dbReference type="InterPro" id="IPR036833">
    <property type="entry name" value="BetaGal_dom3_sf"/>
</dbReference>
<dbReference type="Pfam" id="PF10435">
    <property type="entry name" value="BetaGal_dom2"/>
    <property type="match status" value="1"/>
</dbReference>
<comment type="catalytic activity">
    <reaction evidence="1">
        <text>Hydrolysis of terminal non-reducing beta-D-galactose residues in beta-D-galactosides.</text>
        <dbReference type="EC" id="3.2.1.23"/>
    </reaction>
</comment>
<keyword evidence="5" id="KW-0378">Hydrolase</keyword>
<dbReference type="InterPro" id="IPR025972">
    <property type="entry name" value="BetaGal_dom3"/>
</dbReference>
<dbReference type="SUPFAM" id="SSF49785">
    <property type="entry name" value="Galactose-binding domain-like"/>
    <property type="match status" value="2"/>
</dbReference>
<dbReference type="PRINTS" id="PR00742">
    <property type="entry name" value="GLHYDRLASE35"/>
</dbReference>
<evidence type="ECO:0000313" key="11">
    <source>
        <dbReference type="Proteomes" id="UP000242875"/>
    </source>
</evidence>
<dbReference type="Gene3D" id="2.60.120.260">
    <property type="entry name" value="Galactose-binding domain-like"/>
    <property type="match status" value="2"/>
</dbReference>
<dbReference type="AlphaFoldDB" id="A0A261XY28"/>
<keyword evidence="7" id="KW-0326">Glycosidase</keyword>
<dbReference type="InterPro" id="IPR031330">
    <property type="entry name" value="Gly_Hdrlase_35_cat"/>
</dbReference>
<evidence type="ECO:0000256" key="2">
    <source>
        <dbReference type="ARBA" id="ARBA00009809"/>
    </source>
</evidence>
<dbReference type="InterPro" id="IPR018954">
    <property type="entry name" value="Betagal_dom2"/>
</dbReference>
<dbReference type="InterPro" id="IPR017853">
    <property type="entry name" value="GH"/>
</dbReference>
<dbReference type="EMBL" id="MVBO01000093">
    <property type="protein sequence ID" value="OZJ03275.1"/>
    <property type="molecule type" value="Genomic_DNA"/>
</dbReference>
<sequence length="951" mass="104718">MSIDPSIAAAVALLGGANAAVDRGLSARSIPATSSNDTGPVTWDKYSLMINGQRTFLFCGEFHYYRLPSPDLWRDVLEKMKAANYNAASVYFNWDYHSAKQGVYDFQGVRDIQKLFDIAKEVGIYIVTRPGPYINAEDDSTTDQGYTDAWMEWLSAVDPYFVKNQITQGGQIILNQIENEFGLSKDGRIYMQNLEYKFRDDGLKIPFTFNDVSQTRAYYEGVGSVDIYGQDSYPLGFDCSHPTVWPKSVQTNYRNYYNSLNISEPHYIPEFQGGSFDPWGGPGYAACGELTNERFAKVYYKNNYAQGLTMQSLYMSYGGTSWGALAAPVVYTSYDYGAPISEGRLLTPKYNEIKLQATFLHTATPILTTEYVNRSVPDNTNIVDSVLQSVQNGMPTAQFHVLRQVQTSSITKQDFHVNINITEGEYTLPQKAGTYVTLNGRDSKILTAGYDMSSHRLLYSTSELFSHSNVGSREVAMVYAYPGEYGETTLAIKSKATAKAYSGQISSNTSSSAIQINYQHSGVNPIVISSHGSPDLLLYVADYTEAVKFWAPEINNNTRVFVYGPYLVRDATLTGSTLYLRGDVNGTTQIEVAAPENVRQIRWNNQRVQAKQTKYGTWTATLGGPSSMSIPDLSKQQWKFSPASPETSPNFDDSQWTVASNNALGADKYGYHVNSLWYRGEFAGGSNVTGITLETQGGTGYGYAVWINGNFSGGFSGNSSVGSDTRTFAISSNSGKNVVSVLVFTVGHDEEGGTSDSFKHYRGLGNATLVGSSETITWKIQGNLGGEDILDTIRGPLNEGGLYGERAGWHLPGYPGDANWTSVSLPHQFGTPQVAWYRTNFTLNAPSGMDVPLGVQVTDSDRSTMYRALLFINGWQFGRYANNLGPQTLFYVPEGILNYHGQNTMAVAVIPLEKAAVKSPQITLKSYGTFTTDLTVTSVNSPAWSPRPGYQ</sequence>
<dbReference type="EC" id="3.2.1.23" evidence="3"/>
<dbReference type="SUPFAM" id="SSF51011">
    <property type="entry name" value="Glycosyl hydrolase domain"/>
    <property type="match status" value="1"/>
</dbReference>
<evidence type="ECO:0000256" key="6">
    <source>
        <dbReference type="ARBA" id="ARBA00023180"/>
    </source>
</evidence>
<comment type="caution">
    <text evidence="10">The sequence shown here is derived from an EMBL/GenBank/DDBJ whole genome shotgun (WGS) entry which is preliminary data.</text>
</comment>
<accession>A0A261XY28</accession>
<evidence type="ECO:0000256" key="5">
    <source>
        <dbReference type="ARBA" id="ARBA00022801"/>
    </source>
</evidence>
<evidence type="ECO:0000313" key="10">
    <source>
        <dbReference type="EMBL" id="OZJ03275.1"/>
    </source>
</evidence>
<dbReference type="Pfam" id="PF13363">
    <property type="entry name" value="BetaGal_dom3"/>
    <property type="match status" value="1"/>
</dbReference>
<evidence type="ECO:0000256" key="4">
    <source>
        <dbReference type="ARBA" id="ARBA00022729"/>
    </source>
</evidence>
<comment type="similarity">
    <text evidence="2 8">Belongs to the glycosyl hydrolase 35 family.</text>
</comment>
<dbReference type="Gene3D" id="2.102.20.10">
    <property type="entry name" value="Beta-galactosidase, domain 2"/>
    <property type="match status" value="1"/>
</dbReference>
<dbReference type="Gene3D" id="3.20.20.80">
    <property type="entry name" value="Glycosidases"/>
    <property type="match status" value="1"/>
</dbReference>
<keyword evidence="4" id="KW-0732">Signal</keyword>
<dbReference type="InterPro" id="IPR008979">
    <property type="entry name" value="Galactose-bd-like_sf"/>
</dbReference>
<protein>
    <recommendedName>
        <fullName evidence="3">beta-galactosidase</fullName>
        <ecNumber evidence="3">3.2.1.23</ecNumber>
    </recommendedName>
</protein>
<dbReference type="GO" id="GO:0004565">
    <property type="term" value="F:beta-galactosidase activity"/>
    <property type="evidence" value="ECO:0007669"/>
    <property type="project" value="UniProtKB-EC"/>
</dbReference>
<dbReference type="Pfam" id="PF13364">
    <property type="entry name" value="BetaGal_ABD2"/>
    <property type="match status" value="2"/>
</dbReference>
<evidence type="ECO:0000259" key="9">
    <source>
        <dbReference type="SMART" id="SM01029"/>
    </source>
</evidence>
<dbReference type="InterPro" id="IPR037110">
    <property type="entry name" value="Betagal_dom2_sf"/>
</dbReference>
<feature type="domain" description="Beta-galactosidase" evidence="9">
    <location>
        <begin position="364"/>
        <end position="549"/>
    </location>
</feature>
<dbReference type="Proteomes" id="UP000242875">
    <property type="component" value="Unassembled WGS sequence"/>
</dbReference>
<evidence type="ECO:0000256" key="8">
    <source>
        <dbReference type="RuleBase" id="RU003679"/>
    </source>
</evidence>
<keyword evidence="11" id="KW-1185">Reference proteome</keyword>
<dbReference type="Pfam" id="PF01301">
    <property type="entry name" value="Glyco_hydro_35"/>
    <property type="match status" value="1"/>
</dbReference>
<evidence type="ECO:0000256" key="7">
    <source>
        <dbReference type="ARBA" id="ARBA00023295"/>
    </source>
</evidence>
<dbReference type="OrthoDB" id="1657402at2759"/>
<name>A0A261XY28_9FUNG</name>
<keyword evidence="6" id="KW-0325">Glycoprotein</keyword>
<dbReference type="SUPFAM" id="SSF117100">
    <property type="entry name" value="Beta-galactosidase LacA, domain 3"/>
    <property type="match status" value="1"/>
</dbReference>
<proteinExistence type="inferred from homology"/>
<dbReference type="InterPro" id="IPR025300">
    <property type="entry name" value="BetaGal_jelly_roll_dom"/>
</dbReference>
<dbReference type="SUPFAM" id="SSF51445">
    <property type="entry name" value="(Trans)glycosidases"/>
    <property type="match status" value="1"/>
</dbReference>
<gene>
    <name evidence="10" type="ORF">BZG36_03749</name>
</gene>
<reference evidence="10 11" key="1">
    <citation type="journal article" date="2017" name="Mycologia">
        <title>Bifiguratus adelaidae, gen. et sp. nov., a new member of Mucoromycotina in endophytic and soil-dwelling habitats.</title>
        <authorList>
            <person name="Torres-Cruz T.J."/>
            <person name="Billingsley Tobias T.L."/>
            <person name="Almatruk M."/>
            <person name="Hesse C."/>
            <person name="Kuske C.R."/>
            <person name="Desiro A."/>
            <person name="Benucci G.M."/>
            <person name="Bonito G."/>
            <person name="Stajich J.E."/>
            <person name="Dunlap C."/>
            <person name="Arnold A.E."/>
            <person name="Porras-Alfaro A."/>
        </authorList>
    </citation>
    <scope>NUCLEOTIDE SEQUENCE [LARGE SCALE GENOMIC DNA]</scope>
    <source>
        <strain evidence="10 11">AZ0501</strain>
    </source>
</reference>
<evidence type="ECO:0000256" key="3">
    <source>
        <dbReference type="ARBA" id="ARBA00012756"/>
    </source>
</evidence>
<dbReference type="InterPro" id="IPR001944">
    <property type="entry name" value="Glycoside_Hdrlase_35"/>
</dbReference>
<dbReference type="GO" id="GO:0005975">
    <property type="term" value="P:carbohydrate metabolic process"/>
    <property type="evidence" value="ECO:0007669"/>
    <property type="project" value="InterPro"/>
</dbReference>
<dbReference type="PANTHER" id="PTHR23421">
    <property type="entry name" value="BETA-GALACTOSIDASE RELATED"/>
    <property type="match status" value="1"/>
</dbReference>
<dbReference type="SMART" id="SM01029">
    <property type="entry name" value="BetaGal_dom2"/>
    <property type="match status" value="1"/>
</dbReference>
<organism evidence="10 11">
    <name type="scientific">Bifiguratus adelaidae</name>
    <dbReference type="NCBI Taxonomy" id="1938954"/>
    <lineage>
        <taxon>Eukaryota</taxon>
        <taxon>Fungi</taxon>
        <taxon>Fungi incertae sedis</taxon>
        <taxon>Mucoromycota</taxon>
        <taxon>Mucoromycotina</taxon>
        <taxon>Endogonomycetes</taxon>
        <taxon>Endogonales</taxon>
        <taxon>Endogonales incertae sedis</taxon>
        <taxon>Bifiguratus</taxon>
    </lineage>
</organism>